<evidence type="ECO:0000313" key="2">
    <source>
        <dbReference type="Proteomes" id="UP000202086"/>
    </source>
</evidence>
<proteinExistence type="predicted"/>
<name>R4TAP2_9CAUD</name>
<accession>R4TAP2</accession>
<organism evidence="1 2">
    <name type="scientific">Haloarcula californiae tailed virus 1</name>
    <dbReference type="NCBI Taxonomy" id="1273746"/>
    <lineage>
        <taxon>Viruses</taxon>
        <taxon>Duplodnaviria</taxon>
        <taxon>Heunggongvirae</taxon>
        <taxon>Uroviricota</taxon>
        <taxon>Caudoviricetes</taxon>
        <taxon>Thumleimavirales</taxon>
        <taxon>Druskaviridae</taxon>
        <taxon>Hacavirus</taxon>
        <taxon>Hacavirus italiense</taxon>
        <taxon>Hacavirus HCTV1</taxon>
    </lineage>
</organism>
<sequence>MLYVLVAPGRHYVYIHPFDFRLRGRHPGRTKTAQNVVSFVRQGSGFSHTQIYRLDPRLSFLSIDRAYT</sequence>
<evidence type="ECO:0000313" key="1">
    <source>
        <dbReference type="EMBL" id="AGM12020.1"/>
    </source>
</evidence>
<dbReference type="KEGG" id="vg:16193504"/>
<reference evidence="1 2" key="1">
    <citation type="submission" date="2012-12" db="EMBL/GenBank/DDBJ databases">
        <authorList>
            <person name="Sencilo A."/>
            <person name="Jacobs-Sera D."/>
            <person name="Russell D.A."/>
            <person name="Ko C."/>
            <person name="Atanasova N."/>
            <person name="Osterlund E."/>
            <person name="Oksanen H.M."/>
            <person name="Bamford D.H."/>
            <person name="Hatfull G.F."/>
            <person name="Roine E."/>
            <person name="Hendrix R.W."/>
        </authorList>
    </citation>
    <scope>NUCLEOTIDE SEQUENCE [LARGE SCALE GENOMIC DNA]</scope>
</reference>
<protein>
    <submittedName>
        <fullName evidence="1">Uncharacterized protein</fullName>
    </submittedName>
</protein>
<gene>
    <name evidence="1" type="primary">78</name>
    <name evidence="1" type="ORF">DNAM5_78</name>
</gene>
<dbReference type="RefSeq" id="YP_008059639.1">
    <property type="nucleotide sequence ID" value="NC_021330.1"/>
</dbReference>
<keyword evidence="2" id="KW-1185">Reference proteome</keyword>
<dbReference type="Proteomes" id="UP000202086">
    <property type="component" value="Segment"/>
</dbReference>
<dbReference type="GeneID" id="16193504"/>
<dbReference type="EMBL" id="KC292029">
    <property type="protein sequence ID" value="AGM12020.1"/>
    <property type="molecule type" value="Genomic_DNA"/>
</dbReference>